<organism evidence="2 3">
    <name type="scientific">Tupaia chinensis</name>
    <name type="common">Chinese tree shrew</name>
    <name type="synonym">Tupaia belangeri chinensis</name>
    <dbReference type="NCBI Taxonomy" id="246437"/>
    <lineage>
        <taxon>Eukaryota</taxon>
        <taxon>Metazoa</taxon>
        <taxon>Chordata</taxon>
        <taxon>Craniata</taxon>
        <taxon>Vertebrata</taxon>
        <taxon>Euteleostomi</taxon>
        <taxon>Mammalia</taxon>
        <taxon>Eutheria</taxon>
        <taxon>Euarchontoglires</taxon>
        <taxon>Scandentia</taxon>
        <taxon>Tupaiidae</taxon>
        <taxon>Tupaia</taxon>
    </lineage>
</organism>
<reference evidence="3" key="1">
    <citation type="submission" date="2012-07" db="EMBL/GenBank/DDBJ databases">
        <title>Genome of the Chinese tree shrew, a rising model animal genetically related to primates.</title>
        <authorList>
            <person name="Zhang G."/>
            <person name="Fan Y."/>
            <person name="Yao Y."/>
            <person name="Huang Z."/>
        </authorList>
    </citation>
    <scope>NUCLEOTIDE SEQUENCE [LARGE SCALE GENOMIC DNA]</scope>
</reference>
<feature type="region of interest" description="Disordered" evidence="1">
    <location>
        <begin position="161"/>
        <end position="204"/>
    </location>
</feature>
<keyword evidence="3" id="KW-1185">Reference proteome</keyword>
<dbReference type="STRING" id="246437.L9LG41"/>
<protein>
    <submittedName>
        <fullName evidence="2">Cytochrome b-c1 complex subunit Rieske, mitochondrial</fullName>
    </submittedName>
</protein>
<dbReference type="Proteomes" id="UP000011518">
    <property type="component" value="Unassembled WGS sequence"/>
</dbReference>
<proteinExistence type="predicted"/>
<dbReference type="InterPro" id="IPR036922">
    <property type="entry name" value="Rieske_2Fe-2S_sf"/>
</dbReference>
<sequence>MCAHGSGWLQLGVESCGKNSLVATGLGLFALVLSATSGGVAGVLAPGAGPGARHLGAACSGNEEALPVAGQAVGQPLVAFVGLRGAACWSASADVSATSKTEIKPSDIPEGKNVAFNWRGKPLFVRRRTQEDLAQEAAGDVSRLRDPQHDLEQEQFPARAAFAPGPSGASRCSLRLSPGCPQLEGSGGWGGPQGAELSTRRARH</sequence>
<dbReference type="InterPro" id="IPR014349">
    <property type="entry name" value="Rieske_Fe-S_prot"/>
</dbReference>
<evidence type="ECO:0000313" key="3">
    <source>
        <dbReference type="Proteomes" id="UP000011518"/>
    </source>
</evidence>
<evidence type="ECO:0000313" key="2">
    <source>
        <dbReference type="EMBL" id="ELW72852.1"/>
    </source>
</evidence>
<dbReference type="AlphaFoldDB" id="L9LG41"/>
<gene>
    <name evidence="2" type="ORF">TREES_T100003736</name>
</gene>
<evidence type="ECO:0000256" key="1">
    <source>
        <dbReference type="SAM" id="MobiDB-lite"/>
    </source>
</evidence>
<reference evidence="3" key="2">
    <citation type="journal article" date="2013" name="Nat. Commun.">
        <title>Genome of the Chinese tree shrew.</title>
        <authorList>
            <person name="Fan Y."/>
            <person name="Huang Z.Y."/>
            <person name="Cao C.C."/>
            <person name="Chen C.S."/>
            <person name="Chen Y.X."/>
            <person name="Fan D.D."/>
            <person name="He J."/>
            <person name="Hou H.L."/>
            <person name="Hu L."/>
            <person name="Hu X.T."/>
            <person name="Jiang X.T."/>
            <person name="Lai R."/>
            <person name="Lang Y.S."/>
            <person name="Liang B."/>
            <person name="Liao S.G."/>
            <person name="Mu D."/>
            <person name="Ma Y.Y."/>
            <person name="Niu Y.Y."/>
            <person name="Sun X.Q."/>
            <person name="Xia J.Q."/>
            <person name="Xiao J."/>
            <person name="Xiong Z.Q."/>
            <person name="Xu L."/>
            <person name="Yang L."/>
            <person name="Zhang Y."/>
            <person name="Zhao W."/>
            <person name="Zhao X.D."/>
            <person name="Zheng Y.T."/>
            <person name="Zhou J.M."/>
            <person name="Zhu Y.B."/>
            <person name="Zhang G.J."/>
            <person name="Wang J."/>
            <person name="Yao Y.G."/>
        </authorList>
    </citation>
    <scope>NUCLEOTIDE SEQUENCE [LARGE SCALE GENOMIC DNA]</scope>
</reference>
<dbReference type="SUPFAM" id="SSF50022">
    <property type="entry name" value="ISP domain"/>
    <property type="match status" value="1"/>
</dbReference>
<dbReference type="Gene3D" id="2.102.10.10">
    <property type="entry name" value="Rieske [2Fe-2S] iron-sulphur domain"/>
    <property type="match status" value="1"/>
</dbReference>
<name>L9LG41_TUPCH</name>
<dbReference type="InParanoid" id="L9LG41"/>
<dbReference type="GO" id="GO:0051537">
    <property type="term" value="F:2 iron, 2 sulfur cluster binding"/>
    <property type="evidence" value="ECO:0007669"/>
    <property type="project" value="InterPro"/>
</dbReference>
<accession>L9LG41</accession>
<dbReference type="EMBL" id="KB320387">
    <property type="protein sequence ID" value="ELW72852.1"/>
    <property type="molecule type" value="Genomic_DNA"/>
</dbReference>
<dbReference type="PANTHER" id="PTHR10134">
    <property type="entry name" value="CYTOCHROME B-C1 COMPLEX SUBUNIT RIESKE, MITOCHONDRIAL"/>
    <property type="match status" value="1"/>
</dbReference>